<evidence type="ECO:0000313" key="7">
    <source>
        <dbReference type="EMBL" id="SJS14736.1"/>
    </source>
</evidence>
<dbReference type="EMBL" id="FUPS01000004">
    <property type="protein sequence ID" value="SJS14736.1"/>
    <property type="molecule type" value="Genomic_DNA"/>
</dbReference>
<dbReference type="Pfam" id="PF04607">
    <property type="entry name" value="RelA_SpoT"/>
    <property type="match status" value="1"/>
</dbReference>
<sequence>MGLKEFDFIEESIDMLRTMSPTLETISDEIEEYFENILDEKNQEYINVTSRIKSESSLREKIIRNRYLKKYGEASNLIHNVSDLIGLRIECRFIEDENKIYRLLRRYFNKTDDKINYYNKENKNIKLKLSERQPNKQKNGFEIYKIDGVFAYLDREVKFELQIKSLVNVFWSEIEHKIIYKNNTYLLADKFIKDMMDSIKNNLTMIDNQLLSIYKNFHSGKSFNMKVSKKEIEKLFAKLVYDAFSEKMNKSIGFVVDFKKPCETILNYSFNKQDISDEVLGNFMLDEFARLNEIVNKDIDFNEQIEFEREPTFDDKFCKDLGNHFRSRLNTEFPWNLFFRILFEIEPYNNTKDFENFVEFIKENVLLEENREQLLCQFEEDSKLIIEDIYDCIFNSISEIDSVEILYNYNLEKINFTSSEIINCICREYECYGEYLEEKEKLMNTFKEKIIQIFE</sequence>
<reference evidence="6" key="4">
    <citation type="submission" date="2021-06" db="EMBL/GenBank/DDBJ databases">
        <authorList>
            <consortium name="NCBI Pathogen Detection Project"/>
        </authorList>
    </citation>
    <scope>NUCLEOTIDE SEQUENCE</scope>
    <source>
        <strain evidence="6">HN1000</strain>
    </source>
</reference>
<dbReference type="CDD" id="cd05399">
    <property type="entry name" value="NT_Rel-Spo_like"/>
    <property type="match status" value="1"/>
</dbReference>
<evidence type="ECO:0000313" key="4">
    <source>
        <dbReference type="EMBL" id="CDS87459.1"/>
    </source>
</evidence>
<dbReference type="EMBL" id="LK932516">
    <property type="protein sequence ID" value="CDS87459.1"/>
    <property type="molecule type" value="Genomic_DNA"/>
</dbReference>
<dbReference type="Proteomes" id="UP000189137">
    <property type="component" value="Unassembled WGS sequence"/>
</dbReference>
<dbReference type="KEGG" id="pdf:CD630DERM_17080"/>
<dbReference type="UniPathway" id="UPA00908">
    <property type="reaction ID" value="UER00884"/>
</dbReference>
<dbReference type="RefSeq" id="WP_004454447.1">
    <property type="nucleotide sequence ID" value="NZ_AP031492.1"/>
</dbReference>
<dbReference type="Proteomes" id="UP000372533">
    <property type="component" value="Unassembled WGS sequence"/>
</dbReference>
<name>A0A031WIZ3_CLODI</name>
<dbReference type="SMART" id="SM00954">
    <property type="entry name" value="RelA_SpoT"/>
    <property type="match status" value="1"/>
</dbReference>
<accession>A0A031WIZ3</accession>
<dbReference type="EMBL" id="LK932360">
    <property type="protein sequence ID" value="CDS84106.1"/>
    <property type="molecule type" value="Genomic_DNA"/>
</dbReference>
<comment type="pathway">
    <text evidence="1">Purine metabolism; ppGpp biosynthesis; ppGpp from GTP: step 1/2.</text>
</comment>
<gene>
    <name evidence="5" type="ORF">BN1095_470122</name>
    <name evidence="4" type="ORF">BN1096_620046</name>
    <name evidence="3" type="ORF">BN1097_250046</name>
    <name evidence="6" type="ORF">KRM00_002516</name>
    <name evidence="9" type="ORF">SAMEA1402366_00155</name>
    <name evidence="8" type="ORF">SAMEA1402399_02303</name>
    <name evidence="7" type="ORF">SAMEA3375112_01321</name>
</gene>
<evidence type="ECO:0000313" key="12">
    <source>
        <dbReference type="Proteomes" id="UP000411588"/>
    </source>
</evidence>
<dbReference type="EMBL" id="LK933149">
    <property type="protein sequence ID" value="CDT42850.1"/>
    <property type="molecule type" value="Genomic_DNA"/>
</dbReference>
<evidence type="ECO:0000313" key="11">
    <source>
        <dbReference type="Proteomes" id="UP000372533"/>
    </source>
</evidence>
<dbReference type="SMR" id="A0A031WIZ3"/>
<evidence type="ECO:0000313" key="8">
    <source>
        <dbReference type="EMBL" id="VFD32903.1"/>
    </source>
</evidence>
<dbReference type="Gene3D" id="3.30.460.10">
    <property type="entry name" value="Beta Polymerase, domain 2"/>
    <property type="match status" value="1"/>
</dbReference>
<evidence type="ECO:0000313" key="3">
    <source>
        <dbReference type="EMBL" id="CDS84106.1"/>
    </source>
</evidence>
<dbReference type="PANTHER" id="PTHR41773:SF1">
    <property type="entry name" value="RELA_SPOT DOMAIN-CONTAINING PROTEIN"/>
    <property type="match status" value="1"/>
</dbReference>
<dbReference type="InterPro" id="IPR043519">
    <property type="entry name" value="NT_sf"/>
</dbReference>
<reference evidence="8 12" key="3">
    <citation type="submission" date="2019-02" db="EMBL/GenBank/DDBJ databases">
        <authorList>
            <consortium name="Pathogen Informatics"/>
        </authorList>
    </citation>
    <scope>NUCLEOTIDE SEQUENCE [LARGE SCALE GENOMIC DNA]</scope>
    <source>
        <strain evidence="12">clo34</strain>
        <strain evidence="8">Clo34</strain>
        <strain evidence="11">tl291</strain>
        <strain evidence="9">Tl291</strain>
        <strain evidence="7 10">VRECD0157</strain>
    </source>
</reference>
<dbReference type="EMBL" id="DAEPXK010000027">
    <property type="protein sequence ID" value="HBH1543011.1"/>
    <property type="molecule type" value="Genomic_DNA"/>
</dbReference>
<evidence type="ECO:0000313" key="5">
    <source>
        <dbReference type="EMBL" id="CDT42850.1"/>
    </source>
</evidence>
<evidence type="ECO:0000313" key="9">
    <source>
        <dbReference type="EMBL" id="VHX92668.1"/>
    </source>
</evidence>
<organism evidence="4">
    <name type="scientific">Clostridioides difficile</name>
    <name type="common">Peptoclostridium difficile</name>
    <dbReference type="NCBI Taxonomy" id="1496"/>
    <lineage>
        <taxon>Bacteria</taxon>
        <taxon>Bacillati</taxon>
        <taxon>Bacillota</taxon>
        <taxon>Clostridia</taxon>
        <taxon>Peptostreptococcales</taxon>
        <taxon>Peptostreptococcaceae</taxon>
        <taxon>Clostridioides</taxon>
    </lineage>
</organism>
<dbReference type="GO" id="GO:0015970">
    <property type="term" value="P:guanosine tetraphosphate biosynthetic process"/>
    <property type="evidence" value="ECO:0007669"/>
    <property type="project" value="UniProtKB-UniPathway"/>
</dbReference>
<dbReference type="Proteomes" id="UP000411588">
    <property type="component" value="Unassembled WGS sequence"/>
</dbReference>
<feature type="domain" description="RelA/SpoT" evidence="2">
    <location>
        <begin position="50"/>
        <end position="186"/>
    </location>
</feature>
<dbReference type="PATRIC" id="fig|1496.1373.peg.2236"/>
<dbReference type="SUPFAM" id="SSF81301">
    <property type="entry name" value="Nucleotidyltransferase"/>
    <property type="match status" value="1"/>
</dbReference>
<evidence type="ECO:0000259" key="2">
    <source>
        <dbReference type="SMART" id="SM00954"/>
    </source>
</evidence>
<evidence type="ECO:0000313" key="10">
    <source>
        <dbReference type="Proteomes" id="UP000189137"/>
    </source>
</evidence>
<proteinExistence type="predicted"/>
<dbReference type="EMBL" id="CAADAN010000008">
    <property type="protein sequence ID" value="VFD32903.1"/>
    <property type="molecule type" value="Genomic_DNA"/>
</dbReference>
<reference evidence="4" key="1">
    <citation type="submission" date="2014-07" db="EMBL/GenBank/DDBJ databases">
        <authorList>
            <person name="Monot Marc"/>
        </authorList>
    </citation>
    <scope>NUCLEOTIDE SEQUENCE</scope>
    <source>
        <strain evidence="5">7032989</strain>
        <strain evidence="3">7032994</strain>
    </source>
</reference>
<dbReference type="AlphaFoldDB" id="A0A031WIZ3"/>
<protein>
    <submittedName>
        <fullName evidence="6">GTP pyrophosphokinase</fullName>
    </submittedName>
    <submittedName>
        <fullName evidence="7">Region found in RelA / SpoT proteins</fullName>
    </submittedName>
    <submittedName>
        <fullName evidence="8">RelA/SpoT domain-containing protein</fullName>
    </submittedName>
</protein>
<dbReference type="PANTHER" id="PTHR41773">
    <property type="entry name" value="GTP PYROPHOSPHATASE-RELATED"/>
    <property type="match status" value="1"/>
</dbReference>
<dbReference type="OMA" id="IGVRIEC"/>
<reference evidence="6" key="2">
    <citation type="journal article" date="2018" name="Genome Biol.">
        <title>SKESA: strategic k-mer extension for scrupulous assemblies.</title>
        <authorList>
            <person name="Souvorov A."/>
            <person name="Agarwala R."/>
            <person name="Lipman D.J."/>
        </authorList>
    </citation>
    <scope>NUCLEOTIDE SEQUENCE</scope>
    <source>
        <strain evidence="6">HN1000</strain>
    </source>
</reference>
<evidence type="ECO:0000313" key="6">
    <source>
        <dbReference type="EMBL" id="HBH1543011.1"/>
    </source>
</evidence>
<dbReference type="InterPro" id="IPR007685">
    <property type="entry name" value="RelA_SpoT"/>
</dbReference>
<evidence type="ECO:0000256" key="1">
    <source>
        <dbReference type="ARBA" id="ARBA00004976"/>
    </source>
</evidence>
<dbReference type="GeneID" id="66354121"/>
<dbReference type="Proteomes" id="UP000878956">
    <property type="component" value="Unassembled WGS sequence"/>
</dbReference>
<dbReference type="EMBL" id="CAAJVP010000001">
    <property type="protein sequence ID" value="VHX92668.1"/>
    <property type="molecule type" value="Genomic_DNA"/>
</dbReference>